<dbReference type="Proteomes" id="UP000662185">
    <property type="component" value="Unassembled WGS sequence"/>
</dbReference>
<dbReference type="PANTHER" id="PTHR28629:SF4">
    <property type="entry name" value="TRIOKINASE_FMN CYCLASE"/>
    <property type="match status" value="1"/>
</dbReference>
<dbReference type="EMBL" id="JACJQU010000001">
    <property type="protein sequence ID" value="MBD2292006.1"/>
    <property type="molecule type" value="Genomic_DNA"/>
</dbReference>
<keyword evidence="2" id="KW-0808">Transferase</keyword>
<dbReference type="GO" id="GO:0004371">
    <property type="term" value="F:glycerone kinase activity"/>
    <property type="evidence" value="ECO:0007669"/>
    <property type="project" value="InterPro"/>
</dbReference>
<feature type="domain" description="DhaK" evidence="1">
    <location>
        <begin position="7"/>
        <end position="362"/>
    </location>
</feature>
<keyword evidence="3" id="KW-1185">Reference proteome</keyword>
<keyword evidence="2" id="KW-0418">Kinase</keyword>
<protein>
    <submittedName>
        <fullName evidence="2">Dihydroxyacetone kinase subunit DhaK</fullName>
        <ecNumber evidence="2">2.7.1.121</ecNumber>
    </submittedName>
</protein>
<organism evidence="2 3">
    <name type="scientific">Anabaena sphaerica FACHB-251</name>
    <dbReference type="NCBI Taxonomy" id="2692883"/>
    <lineage>
        <taxon>Bacteria</taxon>
        <taxon>Bacillati</taxon>
        <taxon>Cyanobacteriota</taxon>
        <taxon>Cyanophyceae</taxon>
        <taxon>Nostocales</taxon>
        <taxon>Nostocaceae</taxon>
        <taxon>Anabaena</taxon>
    </lineage>
</organism>
<dbReference type="GO" id="GO:0047324">
    <property type="term" value="F:phosphoenolpyruvate-glycerone phosphotransferase activity"/>
    <property type="evidence" value="ECO:0007669"/>
    <property type="project" value="UniProtKB-EC"/>
</dbReference>
<dbReference type="Pfam" id="PF02733">
    <property type="entry name" value="Dak1"/>
    <property type="match status" value="1"/>
</dbReference>
<dbReference type="PROSITE" id="PS51481">
    <property type="entry name" value="DHAK"/>
    <property type="match status" value="1"/>
</dbReference>
<evidence type="ECO:0000313" key="2">
    <source>
        <dbReference type="EMBL" id="MBD2292006.1"/>
    </source>
</evidence>
<dbReference type="NCBIfam" id="TIGR02363">
    <property type="entry name" value="dhaK1"/>
    <property type="match status" value="1"/>
</dbReference>
<dbReference type="EC" id="2.7.1.121" evidence="2"/>
<dbReference type="Gene3D" id="3.40.50.10440">
    <property type="entry name" value="Dihydroxyacetone kinase, domain 1"/>
    <property type="match status" value="1"/>
</dbReference>
<dbReference type="FunFam" id="3.40.50.10440:FF:000001">
    <property type="entry name" value="Dihydroxyacetone kinase, DhaK subunit"/>
    <property type="match status" value="1"/>
</dbReference>
<dbReference type="AlphaFoldDB" id="A0A926WCB5"/>
<dbReference type="GO" id="GO:0005829">
    <property type="term" value="C:cytosol"/>
    <property type="evidence" value="ECO:0007669"/>
    <property type="project" value="TreeGrafter"/>
</dbReference>
<evidence type="ECO:0000313" key="3">
    <source>
        <dbReference type="Proteomes" id="UP000662185"/>
    </source>
</evidence>
<reference evidence="3" key="1">
    <citation type="journal article" date="2020" name="ISME J.">
        <title>Comparative genomics reveals insights into cyanobacterial evolution and habitat adaptation.</title>
        <authorList>
            <person name="Chen M.Y."/>
            <person name="Teng W.K."/>
            <person name="Zhao L."/>
            <person name="Hu C.X."/>
            <person name="Zhou Y.K."/>
            <person name="Han B.P."/>
            <person name="Song L.R."/>
            <person name="Shu W.S."/>
        </authorList>
    </citation>
    <scope>NUCLEOTIDE SEQUENCE [LARGE SCALE GENOMIC DNA]</scope>
    <source>
        <strain evidence="3">FACHB-251</strain>
    </source>
</reference>
<sequence length="364" mass="39629">MKKLINQPEDFVRESLAGMAAAHTDLIKVNYEPTFVYRADAPVQGKVAIISGGGSGHEPMHAGFVGKGMLDAACPGEVFTSPTPDQMLAAAQQVDGGAGILYIVKNYSGDVMNFEMAMELARSEGIRTLNIIIDDDVAVKDSLYTQGRRGVGTTVLAEKICGAAAEQGYDLQQVADLCRKVNLHGRSVGVALSSCTVPAKGTPTFALGDKEIELGIGIHGEPGRERVSMKSGDEITEILMRWLCPPQASLIDDTAYSRTVREWDEAKEGWMDVELLNKPLQKGDRLLVFVNSMGGTPISELYLVYRKLAEICEMEGLQIVRNLIGPYMTSLEMQGCSITLLKLDEEMLRLWDAPVKTASLRWGV</sequence>
<dbReference type="RefSeq" id="WP_190556049.1">
    <property type="nucleotide sequence ID" value="NZ_JACJQU010000001.1"/>
</dbReference>
<name>A0A926WCB5_9NOST</name>
<comment type="caution">
    <text evidence="2">The sequence shown here is derived from an EMBL/GenBank/DDBJ whole genome shotgun (WGS) entry which is preliminary data.</text>
</comment>
<evidence type="ECO:0000259" key="1">
    <source>
        <dbReference type="PROSITE" id="PS51481"/>
    </source>
</evidence>
<accession>A0A926WCB5</accession>
<dbReference type="PANTHER" id="PTHR28629">
    <property type="entry name" value="TRIOKINASE/FMN CYCLASE"/>
    <property type="match status" value="1"/>
</dbReference>
<dbReference type="Gene3D" id="3.30.1180.20">
    <property type="entry name" value="Dihydroxyacetone kinase, domain 2"/>
    <property type="match status" value="1"/>
</dbReference>
<dbReference type="GO" id="GO:0019563">
    <property type="term" value="P:glycerol catabolic process"/>
    <property type="evidence" value="ECO:0007669"/>
    <property type="project" value="TreeGrafter"/>
</dbReference>
<dbReference type="InterPro" id="IPR004006">
    <property type="entry name" value="DhaK_dom"/>
</dbReference>
<gene>
    <name evidence="2" type="primary">dhaK</name>
    <name evidence="2" type="ORF">H6G06_00550</name>
</gene>
<dbReference type="InterPro" id="IPR012736">
    <property type="entry name" value="DhaK_1"/>
</dbReference>
<proteinExistence type="predicted"/>
<dbReference type="SUPFAM" id="SSF82549">
    <property type="entry name" value="DAK1/DegV-like"/>
    <property type="match status" value="1"/>
</dbReference>
<dbReference type="InterPro" id="IPR050861">
    <property type="entry name" value="Dihydroxyacetone_Kinase"/>
</dbReference>